<evidence type="ECO:0000313" key="4">
    <source>
        <dbReference type="Proteomes" id="UP000048289"/>
    </source>
</evidence>
<dbReference type="Proteomes" id="UP000044938">
    <property type="component" value="Unassembled WGS sequence"/>
</dbReference>
<dbReference type="EMBL" id="CSAJ01000761">
    <property type="protein sequence ID" value="COX17401.1"/>
    <property type="molecule type" value="Genomic_DNA"/>
</dbReference>
<evidence type="ECO:0000313" key="1">
    <source>
        <dbReference type="EMBL" id="CFE40637.1"/>
    </source>
</evidence>
<sequence length="74" mass="7882">MDGEPGRSVAFGSRVSTLVFSRFTSLIRSCRRLPSVTACTVLLTSASSSCASAHWPWAIICSTFARLALADSTI</sequence>
<protein>
    <submittedName>
        <fullName evidence="1">Uncharacterized protein</fullName>
    </submittedName>
</protein>
<gene>
    <name evidence="1" type="ORF">ERS007681_02586</name>
    <name evidence="2" type="ORF">ERS007720_04033</name>
</gene>
<reference evidence="3 4" key="1">
    <citation type="submission" date="2015-03" db="EMBL/GenBank/DDBJ databases">
        <authorList>
            <consortium name="Pathogen Informatics"/>
        </authorList>
    </citation>
    <scope>NUCLEOTIDE SEQUENCE [LARGE SCALE GENOMIC DNA]</scope>
    <source>
        <strain evidence="1 4">G09901357</strain>
        <strain evidence="2 3">M09401471</strain>
    </source>
</reference>
<proteinExistence type="predicted"/>
<evidence type="ECO:0000313" key="3">
    <source>
        <dbReference type="Proteomes" id="UP000044938"/>
    </source>
</evidence>
<organism evidence="1 4">
    <name type="scientific">Mycobacterium tuberculosis</name>
    <dbReference type="NCBI Taxonomy" id="1773"/>
    <lineage>
        <taxon>Bacteria</taxon>
        <taxon>Bacillati</taxon>
        <taxon>Actinomycetota</taxon>
        <taxon>Actinomycetes</taxon>
        <taxon>Mycobacteriales</taxon>
        <taxon>Mycobacteriaceae</taxon>
        <taxon>Mycobacterium</taxon>
        <taxon>Mycobacterium tuberculosis complex</taxon>
    </lineage>
</organism>
<dbReference type="EMBL" id="CFOE01000355">
    <property type="protein sequence ID" value="CFE40637.1"/>
    <property type="molecule type" value="Genomic_DNA"/>
</dbReference>
<dbReference type="AlphaFoldDB" id="A0A654TAG5"/>
<dbReference type="Proteomes" id="UP000048289">
    <property type="component" value="Unassembled WGS sequence"/>
</dbReference>
<accession>A0A654TAG5</accession>
<evidence type="ECO:0000313" key="2">
    <source>
        <dbReference type="EMBL" id="COX17401.1"/>
    </source>
</evidence>
<name>A0A654TAG5_MYCTX</name>